<evidence type="ECO:0000256" key="3">
    <source>
        <dbReference type="ARBA" id="ARBA00022927"/>
    </source>
</evidence>
<dbReference type="InterPro" id="IPR011989">
    <property type="entry name" value="ARM-like"/>
</dbReference>
<dbReference type="InterPro" id="IPR016024">
    <property type="entry name" value="ARM-type_fold"/>
</dbReference>
<dbReference type="SUPFAM" id="SSF48371">
    <property type="entry name" value="ARM repeat"/>
    <property type="match status" value="1"/>
</dbReference>
<comment type="similarity">
    <text evidence="1">Belongs to the importin alpha family.</text>
</comment>
<keyword evidence="3" id="KW-0653">Protein transport</keyword>
<dbReference type="Gene3D" id="1.25.10.10">
    <property type="entry name" value="Leucine-rich Repeat Variant"/>
    <property type="match status" value="1"/>
</dbReference>
<dbReference type="PANTHER" id="PTHR23316">
    <property type="entry name" value="IMPORTIN ALPHA"/>
    <property type="match status" value="1"/>
</dbReference>
<evidence type="ECO:0000256" key="2">
    <source>
        <dbReference type="ARBA" id="ARBA00022448"/>
    </source>
</evidence>
<reference evidence="4" key="1">
    <citation type="submission" date="2021-02" db="EMBL/GenBank/DDBJ databases">
        <authorList>
            <person name="Nowell W R."/>
        </authorList>
    </citation>
    <scope>NUCLEOTIDE SEQUENCE</scope>
</reference>
<dbReference type="AlphaFoldDB" id="A0A815EP02"/>
<dbReference type="SMART" id="SM00185">
    <property type="entry name" value="ARM"/>
    <property type="match status" value="2"/>
</dbReference>
<proteinExistence type="inferred from homology"/>
<keyword evidence="2" id="KW-0813">Transport</keyword>
<sequence>MNSIDTSISGAKLRLKTYLINNNIEGFAIKNFRERFLIPSNNNIFGGIQMEYVMIDSGSNSSLFPLPMTLNNTFDINILLKNFPFDKYQWSIGTAYGVGARDGRASQKVTPPPSPDTTLHIKPKELNGVSVCTIQCSLHIDIKELQFQLPYIRFSLNKDSIIVLIETNEIPFLDTDKETLQNIFGVVLVTNIISASGNSSQTTHVIDDVSNALVFVKLLSNVNEDFQEQVNLCYLFGIFSCNAHLTTIRNAGWRLTIIKHSVLNFQSSALYAVKNIVTDESIKNEAYWTLSNITADIQSQIRAVIDANIFPSLINIVKHGDYKTRKDTAWVVTNVTSGSTSQQIKYSREVKRTNSYNPYAIMIEECFDLDKIECSVIYFGVDEDEYLSHQREFALFEFDTTNSQVISTINEQINPINVDINQQFEQDSWLITLCVLETPSIICLTDLITFTLVVLDSLEDAIINLPTPILSSLSEVDIESSAHNTSDTNVVIDILPILVSILVSKTKIEKSITNKNLDLSEEKRSRFEGNIQHRLKIIARHSGDSFISSLMNINDNSHETSS</sequence>
<comment type="caution">
    <text evidence="4">The sequence shown here is derived from an EMBL/GenBank/DDBJ whole genome shotgun (WGS) entry which is preliminary data.</text>
</comment>
<accession>A0A815EP02</accession>
<evidence type="ECO:0000256" key="1">
    <source>
        <dbReference type="ARBA" id="ARBA00010394"/>
    </source>
</evidence>
<protein>
    <submittedName>
        <fullName evidence="4">Uncharacterized protein</fullName>
    </submittedName>
</protein>
<gene>
    <name evidence="4" type="ORF">RFH988_LOCUS30331</name>
</gene>
<evidence type="ECO:0000313" key="5">
    <source>
        <dbReference type="Proteomes" id="UP000663882"/>
    </source>
</evidence>
<dbReference type="Proteomes" id="UP000663882">
    <property type="component" value="Unassembled WGS sequence"/>
</dbReference>
<dbReference type="OrthoDB" id="29145at2759"/>
<evidence type="ECO:0000313" key="4">
    <source>
        <dbReference type="EMBL" id="CAF1312563.1"/>
    </source>
</evidence>
<dbReference type="Pfam" id="PF00514">
    <property type="entry name" value="Arm"/>
    <property type="match status" value="1"/>
</dbReference>
<organism evidence="4 5">
    <name type="scientific">Rotaria sordida</name>
    <dbReference type="NCBI Taxonomy" id="392033"/>
    <lineage>
        <taxon>Eukaryota</taxon>
        <taxon>Metazoa</taxon>
        <taxon>Spiralia</taxon>
        <taxon>Gnathifera</taxon>
        <taxon>Rotifera</taxon>
        <taxon>Eurotatoria</taxon>
        <taxon>Bdelloidea</taxon>
        <taxon>Philodinida</taxon>
        <taxon>Philodinidae</taxon>
        <taxon>Rotaria</taxon>
    </lineage>
</organism>
<dbReference type="GO" id="GO:0015031">
    <property type="term" value="P:protein transport"/>
    <property type="evidence" value="ECO:0007669"/>
    <property type="project" value="UniProtKB-KW"/>
</dbReference>
<dbReference type="InterPro" id="IPR000225">
    <property type="entry name" value="Armadillo"/>
</dbReference>
<name>A0A815EP02_9BILA</name>
<dbReference type="EMBL" id="CAJNOO010003016">
    <property type="protein sequence ID" value="CAF1312563.1"/>
    <property type="molecule type" value="Genomic_DNA"/>
</dbReference>